<dbReference type="Proteomes" id="UP000011776">
    <property type="component" value="Unassembled WGS sequence"/>
</dbReference>
<evidence type="ECO:0000313" key="1">
    <source>
        <dbReference type="EMBL" id="EMG11818.1"/>
    </source>
</evidence>
<gene>
    <name evidence="1" type="ORF">LEP1GSC151_1076</name>
</gene>
<comment type="caution">
    <text evidence="1">The sequence shown here is derived from an EMBL/GenBank/DDBJ whole genome shotgun (WGS) entry which is preliminary data.</text>
</comment>
<evidence type="ECO:0000313" key="2">
    <source>
        <dbReference type="Proteomes" id="UP000011776"/>
    </source>
</evidence>
<dbReference type="BioCyc" id="LINT1001599:G11K9-564-MONOMER"/>
<dbReference type="AlphaFoldDB" id="M3GYK6"/>
<protein>
    <submittedName>
        <fullName evidence="1">PF11838 domain protein</fullName>
    </submittedName>
</protein>
<proteinExistence type="predicted"/>
<organism evidence="1 2">
    <name type="scientific">Leptospira interrogans serovar Grippotyphosa str. LT2186</name>
    <dbReference type="NCBI Taxonomy" id="1001599"/>
    <lineage>
        <taxon>Bacteria</taxon>
        <taxon>Pseudomonadati</taxon>
        <taxon>Spirochaetota</taxon>
        <taxon>Spirochaetia</taxon>
        <taxon>Leptospirales</taxon>
        <taxon>Leptospiraceae</taxon>
        <taxon>Leptospira</taxon>
    </lineage>
</organism>
<sequence>MLRYGMRGFYWDHQEEILKIYEDLYFQSVIGIYKDRDSHFSSAFGNILFPGLEPNQSLVDKTNRFLKEQKEIPALLKKDLKQHRDDLIRTVKILSKQ</sequence>
<reference evidence="1 2" key="1">
    <citation type="submission" date="2013-02" db="EMBL/GenBank/DDBJ databases">
        <authorList>
            <person name="Harkins D.M."/>
            <person name="Durkin A.S."/>
            <person name="Brinkac L.M."/>
            <person name="Haft D.H."/>
            <person name="Selengut J.D."/>
            <person name="Sanka R."/>
            <person name="DePew J."/>
            <person name="Purushe J."/>
            <person name="Tulsiani S.M."/>
            <person name="Graham G.C."/>
            <person name="Burns M.-A."/>
            <person name="Dohnt M.F."/>
            <person name="Smythe L.D."/>
            <person name="McKay D.B."/>
            <person name="Craig S.B."/>
            <person name="Vinetz J.M."/>
            <person name="Sutton G.G."/>
            <person name="Nierman W.C."/>
            <person name="Fouts D.E."/>
        </authorList>
    </citation>
    <scope>NUCLEOTIDE SEQUENCE [LARGE SCALE GENOMIC DNA]</scope>
    <source>
        <strain evidence="1 2">LT2186</strain>
    </source>
</reference>
<dbReference type="EMBL" id="AFME02000143">
    <property type="protein sequence ID" value="EMG11818.1"/>
    <property type="molecule type" value="Genomic_DNA"/>
</dbReference>
<accession>M3GYK6</accession>
<name>M3GYK6_LEPIR</name>